<dbReference type="CDD" id="cd00130">
    <property type="entry name" value="PAS"/>
    <property type="match status" value="1"/>
</dbReference>
<dbReference type="Proteomes" id="UP000190102">
    <property type="component" value="Unassembled WGS sequence"/>
</dbReference>
<evidence type="ECO:0000256" key="2">
    <source>
        <dbReference type="ARBA" id="ARBA00012438"/>
    </source>
</evidence>
<dbReference type="InterPro" id="IPR011006">
    <property type="entry name" value="CheY-like_superfamily"/>
</dbReference>
<dbReference type="GO" id="GO:0000155">
    <property type="term" value="F:phosphorelay sensor kinase activity"/>
    <property type="evidence" value="ECO:0007669"/>
    <property type="project" value="InterPro"/>
</dbReference>
<evidence type="ECO:0000256" key="5">
    <source>
        <dbReference type="PROSITE-ProRule" id="PRU00169"/>
    </source>
</evidence>
<dbReference type="EC" id="2.7.13.3" evidence="2"/>
<evidence type="ECO:0000256" key="4">
    <source>
        <dbReference type="ARBA" id="ARBA00023012"/>
    </source>
</evidence>
<feature type="domain" description="Response regulatory" evidence="8">
    <location>
        <begin position="441"/>
        <end position="559"/>
    </location>
</feature>
<keyword evidence="3 5" id="KW-0597">Phosphoprotein</keyword>
<dbReference type="SMART" id="SM00448">
    <property type="entry name" value="REC"/>
    <property type="match status" value="1"/>
</dbReference>
<feature type="modified residue" description="4-aspartylphosphate" evidence="5">
    <location>
        <position position="490"/>
    </location>
</feature>
<dbReference type="Gene3D" id="1.10.287.130">
    <property type="match status" value="1"/>
</dbReference>
<dbReference type="OrthoDB" id="7316129at2"/>
<dbReference type="STRING" id="115783.SAMN02745119_01764"/>
<keyword evidence="6" id="KW-1133">Transmembrane helix</keyword>
<dbReference type="SMART" id="SM00387">
    <property type="entry name" value="HATPase_c"/>
    <property type="match status" value="1"/>
</dbReference>
<dbReference type="PANTHER" id="PTHR45339">
    <property type="entry name" value="HYBRID SIGNAL TRANSDUCTION HISTIDINE KINASE J"/>
    <property type="match status" value="1"/>
</dbReference>
<dbReference type="CDD" id="cd17546">
    <property type="entry name" value="REC_hyHK_CKI1_RcsC-like"/>
    <property type="match status" value="1"/>
</dbReference>
<dbReference type="SMART" id="SM00091">
    <property type="entry name" value="PAS"/>
    <property type="match status" value="1"/>
</dbReference>
<dbReference type="FunFam" id="3.30.565.10:FF:000010">
    <property type="entry name" value="Sensor histidine kinase RcsC"/>
    <property type="match status" value="1"/>
</dbReference>
<reference evidence="11" key="1">
    <citation type="submission" date="2017-02" db="EMBL/GenBank/DDBJ databases">
        <authorList>
            <person name="Varghese N."/>
            <person name="Submissions S."/>
        </authorList>
    </citation>
    <scope>NUCLEOTIDE SEQUENCE [LARGE SCALE GENOMIC DNA]</scope>
    <source>
        <strain evidence="11">ATCC BAA-34</strain>
    </source>
</reference>
<dbReference type="PRINTS" id="PR00344">
    <property type="entry name" value="BCTRLSENSOR"/>
</dbReference>
<dbReference type="InterPro" id="IPR005467">
    <property type="entry name" value="His_kinase_dom"/>
</dbReference>
<proteinExistence type="predicted"/>
<dbReference type="Pfam" id="PF02518">
    <property type="entry name" value="HATPase_c"/>
    <property type="match status" value="1"/>
</dbReference>
<dbReference type="PROSITE" id="PS50112">
    <property type="entry name" value="PAS"/>
    <property type="match status" value="1"/>
</dbReference>
<dbReference type="Gene3D" id="3.30.565.10">
    <property type="entry name" value="Histidine kinase-like ATPase, C-terminal domain"/>
    <property type="match status" value="1"/>
</dbReference>
<keyword evidence="6" id="KW-0812">Transmembrane</keyword>
<feature type="transmembrane region" description="Helical" evidence="6">
    <location>
        <begin position="23"/>
        <end position="43"/>
    </location>
</feature>
<dbReference type="InterPro" id="IPR000014">
    <property type="entry name" value="PAS"/>
</dbReference>
<dbReference type="GO" id="GO:0006355">
    <property type="term" value="P:regulation of DNA-templated transcription"/>
    <property type="evidence" value="ECO:0007669"/>
    <property type="project" value="InterPro"/>
</dbReference>
<dbReference type="SUPFAM" id="SSF47384">
    <property type="entry name" value="Homodimeric domain of signal transducing histidine kinase"/>
    <property type="match status" value="1"/>
</dbReference>
<dbReference type="InterPro" id="IPR004358">
    <property type="entry name" value="Sig_transdc_His_kin-like_C"/>
</dbReference>
<comment type="catalytic activity">
    <reaction evidence="1">
        <text>ATP + protein L-histidine = ADP + protein N-phospho-L-histidine.</text>
        <dbReference type="EC" id="2.7.13.3"/>
    </reaction>
</comment>
<dbReference type="InterPro" id="IPR013767">
    <property type="entry name" value="PAS_fold"/>
</dbReference>
<dbReference type="SUPFAM" id="SSF55874">
    <property type="entry name" value="ATPase domain of HSP90 chaperone/DNA topoisomerase II/histidine kinase"/>
    <property type="match status" value="1"/>
</dbReference>
<sequence length="566" mass="63288">MNSGLEHMKQHGIVNLLTYPNPAWLWLVGGVMLVALLLLFWNWGLRRMVARRTGELRANEERFRTLIDLAADAILQGDPAGMIIGANRQAEALTGYLQAELIGMNIAQLFSEEERNQVPLRYDLIKQGQTVMHERLLLRKDASQIPVEMNSKMMPDGTYQAFIRDFSERKRIERELVQARQAAESANEAKSLFLANMSHEIRTPLNAIIGINSLLVERLDAGELQELAKDSMAAANNLLDIISDVLDISKIETGKLEIVKVPFEPRMLLNQLERMFGAIIREKGLRFEVSLAASLSGLLVSDPARIQQIGVNLLSNALKFTEQGTIRLRLAGSSIDDTTMQLDLMVSDSGKGIMAENLDRVFTPFVQEDLSTTRKFGGTGLGLSISRHLSEMLGGTIKVESRIGEGSIFTCSIPCQISKRETSERDSAARDEAQALCRRLRILVAEDSVVNCKMMEAILRMEGHRVRFADTGRKAVDAWRQESFDLILMDIQMPEMDGMQATAIIRATEAEKGGHIPIIALTAYAMSGDKQRFLDAGMDAYLPKPITTEQLRRLLWEYGREEQAAR</sequence>
<evidence type="ECO:0000259" key="7">
    <source>
        <dbReference type="PROSITE" id="PS50109"/>
    </source>
</evidence>
<dbReference type="SMART" id="SM00388">
    <property type="entry name" value="HisKA"/>
    <property type="match status" value="1"/>
</dbReference>
<dbReference type="Gene3D" id="3.40.50.2300">
    <property type="match status" value="1"/>
</dbReference>
<evidence type="ECO:0000313" key="10">
    <source>
        <dbReference type="EMBL" id="SJZ83610.1"/>
    </source>
</evidence>
<organism evidence="10 11">
    <name type="scientific">Trichlorobacter thiogenes</name>
    <dbReference type="NCBI Taxonomy" id="115783"/>
    <lineage>
        <taxon>Bacteria</taxon>
        <taxon>Pseudomonadati</taxon>
        <taxon>Thermodesulfobacteriota</taxon>
        <taxon>Desulfuromonadia</taxon>
        <taxon>Geobacterales</taxon>
        <taxon>Geobacteraceae</taxon>
        <taxon>Trichlorobacter</taxon>
    </lineage>
</organism>
<evidence type="ECO:0000313" key="11">
    <source>
        <dbReference type="Proteomes" id="UP000190102"/>
    </source>
</evidence>
<gene>
    <name evidence="10" type="ORF">SAMN02745119_01764</name>
</gene>
<dbReference type="PROSITE" id="PS50110">
    <property type="entry name" value="RESPONSE_REGULATORY"/>
    <property type="match status" value="1"/>
</dbReference>
<dbReference type="InterPro" id="IPR035965">
    <property type="entry name" value="PAS-like_dom_sf"/>
</dbReference>
<dbReference type="NCBIfam" id="TIGR00229">
    <property type="entry name" value="sensory_box"/>
    <property type="match status" value="1"/>
</dbReference>
<dbReference type="InterPro" id="IPR003594">
    <property type="entry name" value="HATPase_dom"/>
</dbReference>
<dbReference type="AlphaFoldDB" id="A0A1T4NW67"/>
<keyword evidence="4" id="KW-0902">Two-component regulatory system</keyword>
<keyword evidence="6" id="KW-0472">Membrane</keyword>
<evidence type="ECO:0000259" key="8">
    <source>
        <dbReference type="PROSITE" id="PS50110"/>
    </source>
</evidence>
<feature type="domain" description="PAS" evidence="9">
    <location>
        <begin position="59"/>
        <end position="118"/>
    </location>
</feature>
<keyword evidence="11" id="KW-1185">Reference proteome</keyword>
<dbReference type="Pfam" id="PF00512">
    <property type="entry name" value="HisKA"/>
    <property type="match status" value="1"/>
</dbReference>
<dbReference type="InterPro" id="IPR036097">
    <property type="entry name" value="HisK_dim/P_sf"/>
</dbReference>
<accession>A0A1T4NW67</accession>
<feature type="domain" description="Histidine kinase" evidence="7">
    <location>
        <begin position="196"/>
        <end position="417"/>
    </location>
</feature>
<dbReference type="CDD" id="cd00082">
    <property type="entry name" value="HisKA"/>
    <property type="match status" value="1"/>
</dbReference>
<dbReference type="SUPFAM" id="SSF52172">
    <property type="entry name" value="CheY-like"/>
    <property type="match status" value="1"/>
</dbReference>
<dbReference type="Gene3D" id="3.30.450.20">
    <property type="entry name" value="PAS domain"/>
    <property type="match status" value="1"/>
</dbReference>
<dbReference type="SUPFAM" id="SSF55785">
    <property type="entry name" value="PYP-like sensor domain (PAS domain)"/>
    <property type="match status" value="1"/>
</dbReference>
<evidence type="ECO:0000256" key="1">
    <source>
        <dbReference type="ARBA" id="ARBA00000085"/>
    </source>
</evidence>
<name>A0A1T4NW67_9BACT</name>
<dbReference type="EMBL" id="FUWR01000008">
    <property type="protein sequence ID" value="SJZ83610.1"/>
    <property type="molecule type" value="Genomic_DNA"/>
</dbReference>
<dbReference type="InterPro" id="IPR036890">
    <property type="entry name" value="HATPase_C_sf"/>
</dbReference>
<dbReference type="Pfam" id="PF00989">
    <property type="entry name" value="PAS"/>
    <property type="match status" value="1"/>
</dbReference>
<dbReference type="InterPro" id="IPR003661">
    <property type="entry name" value="HisK_dim/P_dom"/>
</dbReference>
<protein>
    <recommendedName>
        <fullName evidence="2">histidine kinase</fullName>
        <ecNumber evidence="2">2.7.13.3</ecNumber>
    </recommendedName>
</protein>
<evidence type="ECO:0000259" key="9">
    <source>
        <dbReference type="PROSITE" id="PS50112"/>
    </source>
</evidence>
<dbReference type="PROSITE" id="PS50109">
    <property type="entry name" value="HIS_KIN"/>
    <property type="match status" value="1"/>
</dbReference>
<evidence type="ECO:0000256" key="3">
    <source>
        <dbReference type="ARBA" id="ARBA00022553"/>
    </source>
</evidence>
<dbReference type="PANTHER" id="PTHR45339:SF1">
    <property type="entry name" value="HYBRID SIGNAL TRANSDUCTION HISTIDINE KINASE J"/>
    <property type="match status" value="1"/>
</dbReference>
<dbReference type="InterPro" id="IPR001789">
    <property type="entry name" value="Sig_transdc_resp-reg_receiver"/>
</dbReference>
<dbReference type="Pfam" id="PF00072">
    <property type="entry name" value="Response_reg"/>
    <property type="match status" value="1"/>
</dbReference>
<evidence type="ECO:0000256" key="6">
    <source>
        <dbReference type="SAM" id="Phobius"/>
    </source>
</evidence>
<dbReference type="CDD" id="cd16922">
    <property type="entry name" value="HATPase_EvgS-ArcB-TorS-like"/>
    <property type="match status" value="1"/>
</dbReference>